<accession>A0A4Y2AZP2</accession>
<evidence type="ECO:0000313" key="1">
    <source>
        <dbReference type="EMBL" id="GBL85057.1"/>
    </source>
</evidence>
<organism evidence="1 2">
    <name type="scientific">Araneus ventricosus</name>
    <name type="common">Orbweaver spider</name>
    <name type="synonym">Epeira ventricosa</name>
    <dbReference type="NCBI Taxonomy" id="182803"/>
    <lineage>
        <taxon>Eukaryota</taxon>
        <taxon>Metazoa</taxon>
        <taxon>Ecdysozoa</taxon>
        <taxon>Arthropoda</taxon>
        <taxon>Chelicerata</taxon>
        <taxon>Arachnida</taxon>
        <taxon>Araneae</taxon>
        <taxon>Araneomorphae</taxon>
        <taxon>Entelegynae</taxon>
        <taxon>Araneoidea</taxon>
        <taxon>Araneidae</taxon>
        <taxon>Araneus</taxon>
    </lineage>
</organism>
<sequence length="117" mass="12386">MIEGITLSPDDSLESLCVPISTHHLKEYGTSLDVSKIGVPGSTENGFSSVVCLGNRMPPVTDHKGPSQLGLSMSSAAQSLPRSIVPDAAVTTRVSSQVVSCLWSHAFNVEPWTAFQC</sequence>
<reference evidence="1 2" key="1">
    <citation type="journal article" date="2019" name="Sci. Rep.">
        <title>Orb-weaving spider Araneus ventricosus genome elucidates the spidroin gene catalogue.</title>
        <authorList>
            <person name="Kono N."/>
            <person name="Nakamura H."/>
            <person name="Ohtoshi R."/>
            <person name="Moran D.A.P."/>
            <person name="Shinohara A."/>
            <person name="Yoshida Y."/>
            <person name="Fujiwara M."/>
            <person name="Mori M."/>
            <person name="Tomita M."/>
            <person name="Arakawa K."/>
        </authorList>
    </citation>
    <scope>NUCLEOTIDE SEQUENCE [LARGE SCALE GENOMIC DNA]</scope>
</reference>
<keyword evidence="2" id="KW-1185">Reference proteome</keyword>
<name>A0A4Y2AZP2_ARAVE</name>
<dbReference type="Proteomes" id="UP000499080">
    <property type="component" value="Unassembled WGS sequence"/>
</dbReference>
<protein>
    <submittedName>
        <fullName evidence="1">Uncharacterized protein</fullName>
    </submittedName>
</protein>
<gene>
    <name evidence="1" type="ORF">AVEN_221293_1</name>
</gene>
<proteinExistence type="predicted"/>
<dbReference type="AlphaFoldDB" id="A0A4Y2AZP2"/>
<evidence type="ECO:0000313" key="2">
    <source>
        <dbReference type="Proteomes" id="UP000499080"/>
    </source>
</evidence>
<comment type="caution">
    <text evidence="1">The sequence shown here is derived from an EMBL/GenBank/DDBJ whole genome shotgun (WGS) entry which is preliminary data.</text>
</comment>
<dbReference type="EMBL" id="BGPR01000041">
    <property type="protein sequence ID" value="GBL85057.1"/>
    <property type="molecule type" value="Genomic_DNA"/>
</dbReference>